<evidence type="ECO:0000313" key="2">
    <source>
        <dbReference type="EMBL" id="MBL7627440.1"/>
    </source>
</evidence>
<dbReference type="AlphaFoldDB" id="A0A937RBK9"/>
<accession>A0A937RBK9</accession>
<dbReference type="EMBL" id="JAEACQ010000160">
    <property type="protein sequence ID" value="MBL7627440.1"/>
    <property type="molecule type" value="Genomic_DNA"/>
</dbReference>
<name>A0A937RBK9_9ACTN</name>
<protein>
    <submittedName>
        <fullName evidence="2">Uncharacterized protein</fullName>
    </submittedName>
</protein>
<comment type="caution">
    <text evidence="2">The sequence shown here is derived from an EMBL/GenBank/DDBJ whole genome shotgun (WGS) entry which is preliminary data.</text>
</comment>
<proteinExistence type="predicted"/>
<evidence type="ECO:0000256" key="1">
    <source>
        <dbReference type="SAM" id="MobiDB-lite"/>
    </source>
</evidence>
<gene>
    <name evidence="2" type="ORF">I7412_09710</name>
</gene>
<reference evidence="2" key="1">
    <citation type="submission" date="2020-12" db="EMBL/GenBank/DDBJ databases">
        <title>Genomic characterization of non-nitrogen-fixing Frankia strains.</title>
        <authorList>
            <person name="Carlos-Shanley C."/>
            <person name="Guerra T."/>
            <person name="Hahn D."/>
        </authorList>
    </citation>
    <scope>NUCLEOTIDE SEQUENCE</scope>
    <source>
        <strain evidence="2">CN6</strain>
    </source>
</reference>
<evidence type="ECO:0000313" key="3">
    <source>
        <dbReference type="Proteomes" id="UP000604475"/>
    </source>
</evidence>
<feature type="region of interest" description="Disordered" evidence="1">
    <location>
        <begin position="42"/>
        <end position="64"/>
    </location>
</feature>
<feature type="compositionally biased region" description="Low complexity" evidence="1">
    <location>
        <begin position="45"/>
        <end position="64"/>
    </location>
</feature>
<keyword evidence="3" id="KW-1185">Reference proteome</keyword>
<sequence length="64" mass="7020">MQHSSYYYRASPQLEHQGVTAQVSGAQPLTWYGALDAVASDRLDPLPSEAPRRSPSSRSTSRSI</sequence>
<dbReference type="RefSeq" id="WP_203002675.1">
    <property type="nucleotide sequence ID" value="NZ_JADWYU010000099.1"/>
</dbReference>
<dbReference type="Proteomes" id="UP000604475">
    <property type="component" value="Unassembled WGS sequence"/>
</dbReference>
<organism evidence="2 3">
    <name type="scientific">Frankia nepalensis</name>
    <dbReference type="NCBI Taxonomy" id="1836974"/>
    <lineage>
        <taxon>Bacteria</taxon>
        <taxon>Bacillati</taxon>
        <taxon>Actinomycetota</taxon>
        <taxon>Actinomycetes</taxon>
        <taxon>Frankiales</taxon>
        <taxon>Frankiaceae</taxon>
        <taxon>Frankia</taxon>
    </lineage>
</organism>